<gene>
    <name evidence="1" type="ORF">GCM10023150_22550</name>
</gene>
<reference evidence="2" key="1">
    <citation type="journal article" date="2019" name="Int. J. Syst. Evol. Microbiol.">
        <title>The Global Catalogue of Microorganisms (GCM) 10K type strain sequencing project: providing services to taxonomists for standard genome sequencing and annotation.</title>
        <authorList>
            <consortium name="The Broad Institute Genomics Platform"/>
            <consortium name="The Broad Institute Genome Sequencing Center for Infectious Disease"/>
            <person name="Wu L."/>
            <person name="Ma J."/>
        </authorList>
    </citation>
    <scope>NUCLEOTIDE SEQUENCE [LARGE SCALE GENOMIC DNA]</scope>
    <source>
        <strain evidence="2">JCM 17727</strain>
    </source>
</reference>
<dbReference type="Gene3D" id="3.40.50.620">
    <property type="entry name" value="HUPs"/>
    <property type="match status" value="1"/>
</dbReference>
<comment type="caution">
    <text evidence="1">The sequence shown here is derived from an EMBL/GenBank/DDBJ whole genome shotgun (WGS) entry which is preliminary data.</text>
</comment>
<dbReference type="InterPro" id="IPR007357">
    <property type="entry name" value="PhrB-like"/>
</dbReference>
<dbReference type="Proteomes" id="UP001501294">
    <property type="component" value="Unassembled WGS sequence"/>
</dbReference>
<dbReference type="InterPro" id="IPR014729">
    <property type="entry name" value="Rossmann-like_a/b/a_fold"/>
</dbReference>
<dbReference type="EMBL" id="BAABFU010000003">
    <property type="protein sequence ID" value="GAA4353667.1"/>
    <property type="molecule type" value="Genomic_DNA"/>
</dbReference>
<dbReference type="Pfam" id="PF04244">
    <property type="entry name" value="DPRP"/>
    <property type="match status" value="1"/>
</dbReference>
<dbReference type="RefSeq" id="WP_223578986.1">
    <property type="nucleotide sequence ID" value="NZ_BAABFU010000003.1"/>
</dbReference>
<keyword evidence="2" id="KW-1185">Reference proteome</keyword>
<accession>A0ABP8I8K0</accession>
<evidence type="ECO:0000313" key="1">
    <source>
        <dbReference type="EMBL" id="GAA4353667.1"/>
    </source>
</evidence>
<dbReference type="PANTHER" id="PTHR38657:SF1">
    <property type="entry name" value="SLR1343 PROTEIN"/>
    <property type="match status" value="1"/>
</dbReference>
<evidence type="ECO:0000313" key="2">
    <source>
        <dbReference type="Proteomes" id="UP001501294"/>
    </source>
</evidence>
<protein>
    <submittedName>
        <fullName evidence="1">Cryptochrome/photolyase family protein</fullName>
    </submittedName>
</protein>
<organism evidence="1 2">
    <name type="scientific">Kangiella taiwanensis</name>
    <dbReference type="NCBI Taxonomy" id="1079179"/>
    <lineage>
        <taxon>Bacteria</taxon>
        <taxon>Pseudomonadati</taxon>
        <taxon>Pseudomonadota</taxon>
        <taxon>Gammaproteobacteria</taxon>
        <taxon>Kangiellales</taxon>
        <taxon>Kangiellaceae</taxon>
        <taxon>Kangiella</taxon>
    </lineage>
</organism>
<dbReference type="InterPro" id="IPR052551">
    <property type="entry name" value="UV-DNA_repair_photolyase"/>
</dbReference>
<dbReference type="PANTHER" id="PTHR38657">
    <property type="entry name" value="SLR1343 PROTEIN"/>
    <property type="match status" value="1"/>
</dbReference>
<proteinExistence type="predicted"/>
<dbReference type="SUPFAM" id="SSF48173">
    <property type="entry name" value="Cryptochrome/photolyase FAD-binding domain"/>
    <property type="match status" value="1"/>
</dbReference>
<dbReference type="Gene3D" id="1.10.579.10">
    <property type="entry name" value="DNA Cyclobutane Dipyrimidine Photolyase, subunit A, domain 3"/>
    <property type="match status" value="1"/>
</dbReference>
<dbReference type="Gene3D" id="1.10.10.1710">
    <property type="entry name" value="Deoxyribodipyrimidine photolyase-related"/>
    <property type="match status" value="1"/>
</dbReference>
<sequence>MKKKYQEIRLILGDQLNAEHSWFQNKSHECLYVIAELHQEMSYVKHHIQKVCAFFHAMGNFSQALNQAGHDCLYLNLDDTQAYDSLVELIEGLVSKYDATTFAYQLPDEYRLRKQLSNLKLKGCDIKAYSTEHFFLDESEFGQYFQKDKHNRMESFYRKMRKRFDILMDGQNPRGGQWNYDKKNRNKLKKEDIQQIPEPLMFANDVSKILARLKKHQITTFGKEETSLLWPTSRKQARQLLQYFCESCLPQFGEFQDAMTTATVHKWSLYHSRLSFALNAKILSPQEVISAAIDAFEANDHIDIAQIEGFTRQILGWREFVRGLYWTHEEYAKKNYFNAKRDLPQYFWTGETQMRCLSEAVTQSLDYAYAHHIQRLMITGNFCLLTEIDPDQVDEWYLGIYVDAIEWVEMPNTRGMSQFADGGIIATKPYAASANYVHKMSDYCSSCTYSHTEKTSDNACPLNSLYWRFIDHNKEKLQQNQRMGMIYNVWNKKDSSEKEQILNKAAGVLRNIENL</sequence>
<name>A0ABP8I8K0_9GAMM</name>
<dbReference type="InterPro" id="IPR036134">
    <property type="entry name" value="Crypto/Photolyase_FAD-like_sf"/>
</dbReference>
<dbReference type="Gene3D" id="1.25.40.80">
    <property type="match status" value="1"/>
</dbReference>